<dbReference type="GO" id="GO:0006900">
    <property type="term" value="P:vesicle budding from membrane"/>
    <property type="evidence" value="ECO:0007669"/>
    <property type="project" value="TreeGrafter"/>
</dbReference>
<dbReference type="PANTHER" id="PTHR22951:SF22">
    <property type="entry name" value="ENTH DOMAIN-CONTAINING PROTEIN"/>
    <property type="match status" value="1"/>
</dbReference>
<dbReference type="AlphaFoldDB" id="A0A8T1Q867"/>
<dbReference type="GO" id="GO:0048268">
    <property type="term" value="P:clathrin coat assembly"/>
    <property type="evidence" value="ECO:0007669"/>
    <property type="project" value="InterPro"/>
</dbReference>
<reference evidence="2" key="1">
    <citation type="submission" date="2020-12" db="EMBL/GenBank/DDBJ databases">
        <title>WGS assembly of Carya illinoinensis cv. Pawnee.</title>
        <authorList>
            <person name="Platts A."/>
            <person name="Shu S."/>
            <person name="Wright S."/>
            <person name="Barry K."/>
            <person name="Edger P."/>
            <person name="Pires J.C."/>
            <person name="Schmutz J."/>
        </authorList>
    </citation>
    <scope>NUCLEOTIDE SEQUENCE</scope>
    <source>
        <tissue evidence="2">Leaf</tissue>
    </source>
</reference>
<name>A0A8T1Q867_CARIL</name>
<proteinExistence type="predicted"/>
<dbReference type="InterPro" id="IPR045192">
    <property type="entry name" value="AP180-like"/>
</dbReference>
<dbReference type="GO" id="GO:0005545">
    <property type="term" value="F:1-phosphatidylinositol binding"/>
    <property type="evidence" value="ECO:0007669"/>
    <property type="project" value="TreeGrafter"/>
</dbReference>
<organism evidence="2 3">
    <name type="scientific">Carya illinoinensis</name>
    <name type="common">Pecan</name>
    <dbReference type="NCBI Taxonomy" id="32201"/>
    <lineage>
        <taxon>Eukaryota</taxon>
        <taxon>Viridiplantae</taxon>
        <taxon>Streptophyta</taxon>
        <taxon>Embryophyta</taxon>
        <taxon>Tracheophyta</taxon>
        <taxon>Spermatophyta</taxon>
        <taxon>Magnoliopsida</taxon>
        <taxon>eudicotyledons</taxon>
        <taxon>Gunneridae</taxon>
        <taxon>Pentapetalae</taxon>
        <taxon>rosids</taxon>
        <taxon>fabids</taxon>
        <taxon>Fagales</taxon>
        <taxon>Juglandaceae</taxon>
        <taxon>Carya</taxon>
    </lineage>
</organism>
<gene>
    <name evidence="2" type="ORF">CIPAW_06G055700</name>
</gene>
<evidence type="ECO:0000313" key="2">
    <source>
        <dbReference type="EMBL" id="KAG6650608.1"/>
    </source>
</evidence>
<dbReference type="PANTHER" id="PTHR22951">
    <property type="entry name" value="CLATHRIN ASSEMBLY PROTEIN"/>
    <property type="match status" value="1"/>
</dbReference>
<protein>
    <recommendedName>
        <fullName evidence="1">ENTH domain-containing protein</fullName>
    </recommendedName>
</protein>
<dbReference type="Proteomes" id="UP000811609">
    <property type="component" value="Chromosome 6"/>
</dbReference>
<feature type="domain" description="ENTH" evidence="1">
    <location>
        <begin position="1"/>
        <end position="115"/>
    </location>
</feature>
<dbReference type="GO" id="GO:0030136">
    <property type="term" value="C:clathrin-coated vesicle"/>
    <property type="evidence" value="ECO:0007669"/>
    <property type="project" value="TreeGrafter"/>
</dbReference>
<evidence type="ECO:0000259" key="1">
    <source>
        <dbReference type="PROSITE" id="PS50942"/>
    </source>
</evidence>
<keyword evidence="3" id="KW-1185">Reference proteome</keyword>
<dbReference type="InterPro" id="IPR013809">
    <property type="entry name" value="ENTH"/>
</dbReference>
<accession>A0A8T1Q867</accession>
<dbReference type="GO" id="GO:0032050">
    <property type="term" value="F:clathrin heavy chain binding"/>
    <property type="evidence" value="ECO:0007669"/>
    <property type="project" value="TreeGrafter"/>
</dbReference>
<dbReference type="GO" id="GO:0072583">
    <property type="term" value="P:clathrin-dependent endocytosis"/>
    <property type="evidence" value="ECO:0007669"/>
    <property type="project" value="InterPro"/>
</dbReference>
<evidence type="ECO:0000313" key="3">
    <source>
        <dbReference type="Proteomes" id="UP000811609"/>
    </source>
</evidence>
<dbReference type="Pfam" id="PF07651">
    <property type="entry name" value="ANTH"/>
    <property type="match status" value="1"/>
</dbReference>
<dbReference type="PROSITE" id="PS50942">
    <property type="entry name" value="ENTH"/>
    <property type="match status" value="1"/>
</dbReference>
<dbReference type="EMBL" id="CM031814">
    <property type="protein sequence ID" value="KAG6650608.1"/>
    <property type="molecule type" value="Genomic_DNA"/>
</dbReference>
<dbReference type="GO" id="GO:0005546">
    <property type="term" value="F:phosphatidylinositol-4,5-bisphosphate binding"/>
    <property type="evidence" value="ECO:0007669"/>
    <property type="project" value="TreeGrafter"/>
</dbReference>
<comment type="caution">
    <text evidence="2">The sequence shown here is derived from an EMBL/GenBank/DDBJ whole genome shotgun (WGS) entry which is preliminary data.</text>
</comment>
<dbReference type="GO" id="GO:0005905">
    <property type="term" value="C:clathrin-coated pit"/>
    <property type="evidence" value="ECO:0007669"/>
    <property type="project" value="TreeGrafter"/>
</dbReference>
<dbReference type="GO" id="GO:0000149">
    <property type="term" value="F:SNARE binding"/>
    <property type="evidence" value="ECO:0007669"/>
    <property type="project" value="TreeGrafter"/>
</dbReference>
<sequence length="344" mass="39951">MIIELWFLGNSNGSGRLAVTGESIFTHRFGRTRCWRVALECLLLFHRLLRSVPEESSFRSELLWARSNGLITLYPCHFRDDSSYSASEEYTAFIRSYALLLDEALDCFALDSRRQKITKKTKNKKYCPLQSLIDRVMDCRPTAEAARSFLVRSAMKHIIRDSFSCYTMLRTEIVVVLENLFQMPYRSFMSAFAVYKKAAIQITALETFLNGMWEMTESSSSPASRSLSESAFKDQDDVEEQVVWREIVKITTDSKWEKFEEGKEEDHTNLVRNSGRVEEEIEPLIKFEDDDDDNKNFGWDWEALLEASVNVHSCTPPKAMLIEYIENWRINGGYEASNNTWKMM</sequence>
<dbReference type="InterPro" id="IPR011417">
    <property type="entry name" value="ANTH_dom"/>
</dbReference>